<sequence length="732" mass="81697">MFELVFQISQIHLFRLEAWKVAAPDGRSIPNQDTLLHVYASRAWSILLNVNSTTSAFYPAVNLQKWIQDRCNGALKYEVKKELEGLRVTFEGDNKYPRKKGKKRYIRSFSDEDVLNQMFKQDDGTMIDVHSCMNGEYEELNGGTKMNSKAYCINLGGKQVSSRNDKAKLERFWYDYLKKAVSNYGLSFKKIKAECGKLTAAWNKLGRPSFVFLQLPPKELGNNKKIYADVKWWGDCDHGVSNVCLTFEKLTSAVKIFRLKDGTLKMKVNWTTMANWCLKINFKNEGTNHAIGGVFPILARVMVVGADVTHPSRDAGNTCPSMGGIVATWDANYAQYLASARLQANKTEGRVSEAHYRDGVSESQFGQVKAKEPPQIKNACIAVQGTEQGAGWAMPSLTFLIVGKRHHARFYPDLASQMRGNVPSGTVVETRVVAPKQFNFYLQSCDSLLGTARSSHYVVVENGSSYSAKDLQDVALNKVRPDEQPLIQKPAEGTDPGSKRCILCENSRTDIYVAFTNHTNIQLLLNIENPLPQFTMTETHLFILEQDGTQGRDLISGLRSAPDGIAVSADHKYVFWTNMGHPGPNGWTNTGSIQRCDIDGKNVTTIIAEGTKTHTPKQLVIAEKSKKLYWCDREGMRVMRCDLNGNNVEALVSNGDVENAEHRKDHLRWCVGIQIDEDAGYVYWTQKGPSKGGKGKILRCPISGAGPNGEDIELLFDGLPEPIDLSLDLPEK</sequence>
<dbReference type="Pfam" id="PF02171">
    <property type="entry name" value="Piwi"/>
    <property type="match status" value="2"/>
</dbReference>
<evidence type="ECO:0000313" key="2">
    <source>
        <dbReference type="EMBL" id="KAF4633533.1"/>
    </source>
</evidence>
<dbReference type="InterPro" id="IPR003165">
    <property type="entry name" value="Piwi"/>
</dbReference>
<dbReference type="PANTHER" id="PTHR22891">
    <property type="entry name" value="EUKARYOTIC TRANSLATION INITIATION FACTOR 2C"/>
    <property type="match status" value="1"/>
</dbReference>
<dbReference type="PROSITE" id="PS50822">
    <property type="entry name" value="PIWI"/>
    <property type="match status" value="1"/>
</dbReference>
<dbReference type="SUPFAM" id="SSF53098">
    <property type="entry name" value="Ribonuclease H-like"/>
    <property type="match status" value="1"/>
</dbReference>
<dbReference type="InterPro" id="IPR012337">
    <property type="entry name" value="RNaseH-like_sf"/>
</dbReference>
<dbReference type="InterPro" id="IPR011042">
    <property type="entry name" value="6-blade_b-propeller_TolB-like"/>
</dbReference>
<dbReference type="EMBL" id="JAAMPI010000252">
    <property type="protein sequence ID" value="KAF4633533.1"/>
    <property type="molecule type" value="Genomic_DNA"/>
</dbReference>
<protein>
    <recommendedName>
        <fullName evidence="1">Piwi domain-containing protein</fullName>
    </recommendedName>
</protein>
<reference evidence="2 3" key="1">
    <citation type="submission" date="2020-03" db="EMBL/GenBank/DDBJ databases">
        <title>Draft Genome Sequence of Cudoniella acicularis.</title>
        <authorList>
            <person name="Buettner E."/>
            <person name="Kellner H."/>
        </authorList>
    </citation>
    <scope>NUCLEOTIDE SEQUENCE [LARGE SCALE GENOMIC DNA]</scope>
    <source>
        <strain evidence="2 3">DSM 108380</strain>
    </source>
</reference>
<accession>A0A8H4RPZ3</accession>
<dbReference type="OrthoDB" id="5958943at2759"/>
<dbReference type="SMART" id="SM00135">
    <property type="entry name" value="LY"/>
    <property type="match status" value="3"/>
</dbReference>
<dbReference type="InterPro" id="IPR000033">
    <property type="entry name" value="LDLR_classB_rpt"/>
</dbReference>
<feature type="domain" description="Piwi" evidence="1">
    <location>
        <begin position="356"/>
        <end position="477"/>
    </location>
</feature>
<dbReference type="AlphaFoldDB" id="A0A8H4RPZ3"/>
<proteinExistence type="predicted"/>
<organism evidence="2 3">
    <name type="scientific">Cudoniella acicularis</name>
    <dbReference type="NCBI Taxonomy" id="354080"/>
    <lineage>
        <taxon>Eukaryota</taxon>
        <taxon>Fungi</taxon>
        <taxon>Dikarya</taxon>
        <taxon>Ascomycota</taxon>
        <taxon>Pezizomycotina</taxon>
        <taxon>Leotiomycetes</taxon>
        <taxon>Helotiales</taxon>
        <taxon>Tricladiaceae</taxon>
        <taxon>Cudoniella</taxon>
    </lineage>
</organism>
<evidence type="ECO:0000259" key="1">
    <source>
        <dbReference type="PROSITE" id="PS50822"/>
    </source>
</evidence>
<comment type="caution">
    <text evidence="2">The sequence shown here is derived from an EMBL/GenBank/DDBJ whole genome shotgun (WGS) entry which is preliminary data.</text>
</comment>
<dbReference type="Gene3D" id="2.120.10.30">
    <property type="entry name" value="TolB, C-terminal domain"/>
    <property type="match status" value="1"/>
</dbReference>
<dbReference type="Gene3D" id="3.30.420.10">
    <property type="entry name" value="Ribonuclease H-like superfamily/Ribonuclease H"/>
    <property type="match status" value="2"/>
</dbReference>
<dbReference type="InterPro" id="IPR036397">
    <property type="entry name" value="RNaseH_sf"/>
</dbReference>
<dbReference type="Proteomes" id="UP000566819">
    <property type="component" value="Unassembled WGS sequence"/>
</dbReference>
<dbReference type="Gene3D" id="3.40.50.2300">
    <property type="match status" value="1"/>
</dbReference>
<dbReference type="SUPFAM" id="SSF63825">
    <property type="entry name" value="YWTD domain"/>
    <property type="match status" value="1"/>
</dbReference>
<gene>
    <name evidence="2" type="ORF">G7Y89_g4586</name>
</gene>
<evidence type="ECO:0000313" key="3">
    <source>
        <dbReference type="Proteomes" id="UP000566819"/>
    </source>
</evidence>
<dbReference type="SMART" id="SM00950">
    <property type="entry name" value="Piwi"/>
    <property type="match status" value="1"/>
</dbReference>
<name>A0A8H4RPZ3_9HELO</name>
<dbReference type="GO" id="GO:0003676">
    <property type="term" value="F:nucleic acid binding"/>
    <property type="evidence" value="ECO:0007669"/>
    <property type="project" value="InterPro"/>
</dbReference>
<keyword evidence="3" id="KW-1185">Reference proteome</keyword>